<dbReference type="EMBL" id="GL376575">
    <property type="status" value="NOT_ANNOTATED_CDS"/>
    <property type="molecule type" value="Genomic_DNA"/>
</dbReference>
<organism evidence="3 4">
    <name type="scientific">Globisporangium ultimum (strain ATCC 200006 / CBS 805.95 / DAOM BR144)</name>
    <name type="common">Pythium ultimum</name>
    <dbReference type="NCBI Taxonomy" id="431595"/>
    <lineage>
        <taxon>Eukaryota</taxon>
        <taxon>Sar</taxon>
        <taxon>Stramenopiles</taxon>
        <taxon>Oomycota</taxon>
        <taxon>Peronosporomycetes</taxon>
        <taxon>Pythiales</taxon>
        <taxon>Pythiaceae</taxon>
        <taxon>Globisporangium</taxon>
    </lineage>
</organism>
<dbReference type="InterPro" id="IPR004046">
    <property type="entry name" value="GST_C"/>
</dbReference>
<evidence type="ECO:0000259" key="2">
    <source>
        <dbReference type="PROSITE" id="PS50405"/>
    </source>
</evidence>
<dbReference type="GO" id="GO:0006749">
    <property type="term" value="P:glutathione metabolic process"/>
    <property type="evidence" value="ECO:0007669"/>
    <property type="project" value="TreeGrafter"/>
</dbReference>
<dbReference type="PROSITE" id="PS50404">
    <property type="entry name" value="GST_NTER"/>
    <property type="match status" value="1"/>
</dbReference>
<dbReference type="AlphaFoldDB" id="K3XBB3"/>
<dbReference type="SUPFAM" id="SSF47616">
    <property type="entry name" value="GST C-terminal domain-like"/>
    <property type="match status" value="1"/>
</dbReference>
<proteinExistence type="predicted"/>
<dbReference type="PANTHER" id="PTHR11571">
    <property type="entry name" value="GLUTATHIONE S-TRANSFERASE"/>
    <property type="match status" value="1"/>
</dbReference>
<dbReference type="eggNOG" id="KOG1695">
    <property type="taxonomic scope" value="Eukaryota"/>
</dbReference>
<feature type="domain" description="GST C-terminal" evidence="2">
    <location>
        <begin position="37"/>
        <end position="164"/>
    </location>
</feature>
<dbReference type="InterPro" id="IPR004045">
    <property type="entry name" value="Glutathione_S-Trfase_N"/>
</dbReference>
<accession>K3XBB3</accession>
<dbReference type="PANTHER" id="PTHR11571:SF150">
    <property type="entry name" value="GLUTATHIONE S-TRANSFERASE"/>
    <property type="match status" value="1"/>
</dbReference>
<sequence>MSATHLKLSYFDLSGLGECLKLKCPFGQLLVLQADGTLYAQSTAIVRYPARVDGLYPRDPADALRVEMISETLLELVMAYLDARYSEPNELLKAEKYKKLVAENGAKDKATYVDVQLLDVVLNALNAIPAPAFNLALFPKLKAIVATIKESEHIATYLRSKSPF</sequence>
<dbReference type="PROSITE" id="PS50405">
    <property type="entry name" value="GST_CTER"/>
    <property type="match status" value="1"/>
</dbReference>
<dbReference type="InterPro" id="IPR010987">
    <property type="entry name" value="Glutathione-S-Trfase_C-like"/>
</dbReference>
<dbReference type="InterPro" id="IPR050213">
    <property type="entry name" value="GST_superfamily"/>
</dbReference>
<evidence type="ECO:0000313" key="3">
    <source>
        <dbReference type="EnsemblProtists" id="PYU1_T014512"/>
    </source>
</evidence>
<dbReference type="Pfam" id="PF14497">
    <property type="entry name" value="GST_C_3"/>
    <property type="match status" value="1"/>
</dbReference>
<reference evidence="3" key="3">
    <citation type="submission" date="2015-02" db="UniProtKB">
        <authorList>
            <consortium name="EnsemblProtists"/>
        </authorList>
    </citation>
    <scope>IDENTIFICATION</scope>
    <source>
        <strain evidence="3">DAOM BR144</strain>
    </source>
</reference>
<dbReference type="Gene3D" id="3.40.30.10">
    <property type="entry name" value="Glutaredoxin"/>
    <property type="match status" value="1"/>
</dbReference>
<dbReference type="InterPro" id="IPR036249">
    <property type="entry name" value="Thioredoxin-like_sf"/>
</dbReference>
<dbReference type="SUPFAM" id="SSF52833">
    <property type="entry name" value="Thioredoxin-like"/>
    <property type="match status" value="1"/>
</dbReference>
<feature type="domain" description="GST N-terminal" evidence="1">
    <location>
        <begin position="1"/>
        <end position="57"/>
    </location>
</feature>
<dbReference type="Gene3D" id="1.20.1050.10">
    <property type="match status" value="1"/>
</dbReference>
<dbReference type="GO" id="GO:0004364">
    <property type="term" value="F:glutathione transferase activity"/>
    <property type="evidence" value="ECO:0007669"/>
    <property type="project" value="TreeGrafter"/>
</dbReference>
<protein>
    <recommendedName>
        <fullName evidence="5">GST N-terminal domain-containing protein</fullName>
    </recommendedName>
</protein>
<evidence type="ECO:0000313" key="4">
    <source>
        <dbReference type="Proteomes" id="UP000019132"/>
    </source>
</evidence>
<keyword evidence="4" id="KW-1185">Reference proteome</keyword>
<evidence type="ECO:0000259" key="1">
    <source>
        <dbReference type="PROSITE" id="PS50404"/>
    </source>
</evidence>
<dbReference type="InterPro" id="IPR036282">
    <property type="entry name" value="Glutathione-S-Trfase_C_sf"/>
</dbReference>
<dbReference type="VEuPathDB" id="FungiDB:PYU1_G014481"/>
<reference evidence="4" key="1">
    <citation type="journal article" date="2010" name="Genome Biol.">
        <title>Genome sequence of the necrotrophic plant pathogen Pythium ultimum reveals original pathogenicity mechanisms and effector repertoire.</title>
        <authorList>
            <person name="Levesque C.A."/>
            <person name="Brouwer H."/>
            <person name="Cano L."/>
            <person name="Hamilton J.P."/>
            <person name="Holt C."/>
            <person name="Huitema E."/>
            <person name="Raffaele S."/>
            <person name="Robideau G.P."/>
            <person name="Thines M."/>
            <person name="Win J."/>
            <person name="Zerillo M.M."/>
            <person name="Beakes G.W."/>
            <person name="Boore J.L."/>
            <person name="Busam D."/>
            <person name="Dumas B."/>
            <person name="Ferriera S."/>
            <person name="Fuerstenberg S.I."/>
            <person name="Gachon C.M."/>
            <person name="Gaulin E."/>
            <person name="Govers F."/>
            <person name="Grenville-Briggs L."/>
            <person name="Horner N."/>
            <person name="Hostetler J."/>
            <person name="Jiang R.H."/>
            <person name="Johnson J."/>
            <person name="Krajaejun T."/>
            <person name="Lin H."/>
            <person name="Meijer H.J."/>
            <person name="Moore B."/>
            <person name="Morris P."/>
            <person name="Phuntmart V."/>
            <person name="Puiu D."/>
            <person name="Shetty J."/>
            <person name="Stajich J.E."/>
            <person name="Tripathy S."/>
            <person name="Wawra S."/>
            <person name="van West P."/>
            <person name="Whitty B.R."/>
            <person name="Coutinho P.M."/>
            <person name="Henrissat B."/>
            <person name="Martin F."/>
            <person name="Thomas P.D."/>
            <person name="Tyler B.M."/>
            <person name="De Vries R.P."/>
            <person name="Kamoun S."/>
            <person name="Yandell M."/>
            <person name="Tisserat N."/>
            <person name="Buell C.R."/>
        </authorList>
    </citation>
    <scope>NUCLEOTIDE SEQUENCE</scope>
    <source>
        <strain evidence="4">DAOM:BR144</strain>
    </source>
</reference>
<reference evidence="4" key="2">
    <citation type="submission" date="2010-04" db="EMBL/GenBank/DDBJ databases">
        <authorList>
            <person name="Buell R."/>
            <person name="Hamilton J."/>
            <person name="Hostetler J."/>
        </authorList>
    </citation>
    <scope>NUCLEOTIDE SEQUENCE [LARGE SCALE GENOMIC DNA]</scope>
    <source>
        <strain evidence="4">DAOM:BR144</strain>
    </source>
</reference>
<dbReference type="Proteomes" id="UP000019132">
    <property type="component" value="Unassembled WGS sequence"/>
</dbReference>
<dbReference type="InParanoid" id="K3XBB3"/>
<name>K3XBB3_GLOUD</name>
<dbReference type="EnsemblProtists" id="PYU1_T014512">
    <property type="protein sequence ID" value="PYU1_T014512"/>
    <property type="gene ID" value="PYU1_G014481"/>
</dbReference>
<dbReference type="HOGENOM" id="CLU_039475_1_2_1"/>
<evidence type="ECO:0008006" key="5">
    <source>
        <dbReference type="Google" id="ProtNLM"/>
    </source>
</evidence>
<dbReference type="STRING" id="431595.K3XBB3"/>